<organism evidence="2 3">
    <name type="scientific">Actinomadura yumaensis</name>
    <dbReference type="NCBI Taxonomy" id="111807"/>
    <lineage>
        <taxon>Bacteria</taxon>
        <taxon>Bacillati</taxon>
        <taxon>Actinomycetota</taxon>
        <taxon>Actinomycetes</taxon>
        <taxon>Streptosporangiales</taxon>
        <taxon>Thermomonosporaceae</taxon>
        <taxon>Actinomadura</taxon>
    </lineage>
</organism>
<dbReference type="EMBL" id="JBHSXS010000014">
    <property type="protein sequence ID" value="MFC6882730.1"/>
    <property type="molecule type" value="Genomic_DNA"/>
</dbReference>
<comment type="caution">
    <text evidence="2">The sequence shown here is derived from an EMBL/GenBank/DDBJ whole genome shotgun (WGS) entry which is preliminary data.</text>
</comment>
<feature type="region of interest" description="Disordered" evidence="1">
    <location>
        <begin position="18"/>
        <end position="95"/>
    </location>
</feature>
<name>A0ABW2CN84_9ACTN</name>
<dbReference type="RefSeq" id="WP_160822291.1">
    <property type="nucleotide sequence ID" value="NZ_JBHSXE010000001.1"/>
</dbReference>
<feature type="compositionally biased region" description="Low complexity" evidence="1">
    <location>
        <begin position="39"/>
        <end position="54"/>
    </location>
</feature>
<dbReference type="PROSITE" id="PS51257">
    <property type="entry name" value="PROKAR_LIPOPROTEIN"/>
    <property type="match status" value="1"/>
</dbReference>
<reference evidence="3" key="1">
    <citation type="journal article" date="2019" name="Int. J. Syst. Evol. Microbiol.">
        <title>The Global Catalogue of Microorganisms (GCM) 10K type strain sequencing project: providing services to taxonomists for standard genome sequencing and annotation.</title>
        <authorList>
            <consortium name="The Broad Institute Genomics Platform"/>
            <consortium name="The Broad Institute Genome Sequencing Center for Infectious Disease"/>
            <person name="Wu L."/>
            <person name="Ma J."/>
        </authorList>
    </citation>
    <scope>NUCLEOTIDE SEQUENCE [LARGE SCALE GENOMIC DNA]</scope>
    <source>
        <strain evidence="3">JCM 3369</strain>
    </source>
</reference>
<accession>A0ABW2CN84</accession>
<dbReference type="Proteomes" id="UP001596380">
    <property type="component" value="Unassembled WGS sequence"/>
</dbReference>
<gene>
    <name evidence="2" type="ORF">ACFQKB_23440</name>
</gene>
<evidence type="ECO:0000256" key="1">
    <source>
        <dbReference type="SAM" id="MobiDB-lite"/>
    </source>
</evidence>
<evidence type="ECO:0000313" key="2">
    <source>
        <dbReference type="EMBL" id="MFC6882730.1"/>
    </source>
</evidence>
<proteinExistence type="predicted"/>
<protein>
    <submittedName>
        <fullName evidence="2">Uncharacterized protein</fullName>
    </submittedName>
</protein>
<keyword evidence="3" id="KW-1185">Reference proteome</keyword>
<sequence length="117" mass="11841">MKLPGLAALVLVPALVLTGCGGGDKKDEAASTPPPPPSSAAAPETPAGSPAPTAQPKSGGDPRTAPANRFNDCVKRHGVKMPSPGTTRRPTDDEVKKVRDALQACVKSMSPPPATPK</sequence>
<evidence type="ECO:0000313" key="3">
    <source>
        <dbReference type="Proteomes" id="UP001596380"/>
    </source>
</evidence>